<dbReference type="InterPro" id="IPR059100">
    <property type="entry name" value="TSP3_bac"/>
</dbReference>
<dbReference type="Gene3D" id="2.60.120.380">
    <property type="match status" value="1"/>
</dbReference>
<organism evidence="12 13">
    <name type="scientific">Sulfuricaulis limicola</name>
    <dbReference type="NCBI Taxonomy" id="1620215"/>
    <lineage>
        <taxon>Bacteria</taxon>
        <taxon>Pseudomonadati</taxon>
        <taxon>Pseudomonadota</taxon>
        <taxon>Gammaproteobacteria</taxon>
        <taxon>Acidiferrobacterales</taxon>
        <taxon>Acidiferrobacteraceae</taxon>
        <taxon>Sulfuricaulis</taxon>
    </lineage>
</organism>
<dbReference type="Pfam" id="PF00082">
    <property type="entry name" value="Peptidase_S8"/>
    <property type="match status" value="1"/>
</dbReference>
<proteinExistence type="inferred from homology"/>
<dbReference type="SUPFAM" id="SSF103647">
    <property type="entry name" value="TSP type-3 repeat"/>
    <property type="match status" value="1"/>
</dbReference>
<evidence type="ECO:0000256" key="8">
    <source>
        <dbReference type="ARBA" id="ARBA00022837"/>
    </source>
</evidence>
<reference evidence="12 13" key="1">
    <citation type="submission" date="2015-05" db="EMBL/GenBank/DDBJ databases">
        <title>Complete genome sequence of a sulfur-oxidizing gammaproteobacterium strain HA5.</title>
        <authorList>
            <person name="Miura A."/>
            <person name="Kojima H."/>
            <person name="Fukui M."/>
        </authorList>
    </citation>
    <scope>NUCLEOTIDE SEQUENCE [LARGE SCALE GENOMIC DNA]</scope>
    <source>
        <strain evidence="12 13">HA5</strain>
    </source>
</reference>
<evidence type="ECO:0000256" key="10">
    <source>
        <dbReference type="SAM" id="MobiDB-lite"/>
    </source>
</evidence>
<dbReference type="GO" id="GO:0006508">
    <property type="term" value="P:proteolysis"/>
    <property type="evidence" value="ECO:0007669"/>
    <property type="project" value="UniProtKB-KW"/>
</dbReference>
<dbReference type="SUPFAM" id="SSF63446">
    <property type="entry name" value="Type I dockerin domain"/>
    <property type="match status" value="1"/>
</dbReference>
<comment type="subcellular location">
    <subcellularLocation>
        <location evidence="1">Secreted</location>
    </subcellularLocation>
</comment>
<keyword evidence="4 9" id="KW-0645">Protease</keyword>
<evidence type="ECO:0000256" key="1">
    <source>
        <dbReference type="ARBA" id="ARBA00004613"/>
    </source>
</evidence>
<evidence type="ECO:0000256" key="6">
    <source>
        <dbReference type="ARBA" id="ARBA00022801"/>
    </source>
</evidence>
<dbReference type="PROSITE" id="PS51892">
    <property type="entry name" value="SUBTILASE"/>
    <property type="match status" value="1"/>
</dbReference>
<feature type="active site" description="Charge relay system" evidence="9">
    <location>
        <position position="151"/>
    </location>
</feature>
<sequence>MAAAFIRRSSALLCAAILFAGLLSVLVHDAAADSRYSHEIRLKMELAGREPGAAAAPVTVIVEAGPETPISSLIAKQGGALRHRWNRLHEVSVPAGKLSALIRSLPETALLRLPYPHEPSAVTGQGVALTGAADMQALGQTGAGVTIGVIDLQFSNYTNSQASGDLPASLVITDYTGTGTGGGTHGTNVAEIVHEMAPGAALRLAKIGSETQLSQAVDDMIAAGTDVIVHSVSWFNAAFYDGTGALCDITARAEAAGIQWANAAGNYRTAHYLGTFTDTDGNLRHEFAAGQNYNTVSLTAGSAVSLYMNWEAYPTTTIDYDLELYLGDPGAGGSLVASSLNRQSGKGGAWYPYPYEAIANYVPAVTGTYYIVVRKISSATANRRLTLFTTGPALGTKTTASSLTQPSDCSSTLAVGATNLSDVPEGYSSEGPTTDGRAKPEISGPDGVSTSLSSGFYGTSASAPHAGGAVALLKAQHPGFSLAQIRWLLTSTAKDVNTAGFDYRTGNGRMSLDADGDGFNHDVDNCRLVYNPTQADLDGDGIGDACDTDIDGDGLTNTQESALNTDPYNPDTDGDGLTDGVEVNTHGTNPLLADTDGDGLPDGLEITYGTNPKLSNKGDLAPSGVPDNQINVSDLMMLMRFVGQLQVPGARDLTLGDMNNDGTLDVRDVLMLRRQLGF</sequence>
<dbReference type="Pfam" id="PF00404">
    <property type="entry name" value="Dockerin_1"/>
    <property type="match status" value="1"/>
</dbReference>
<keyword evidence="13" id="KW-1185">Reference proteome</keyword>
<dbReference type="KEGG" id="slim:SCL_1569"/>
<evidence type="ECO:0000256" key="4">
    <source>
        <dbReference type="ARBA" id="ARBA00022670"/>
    </source>
</evidence>
<keyword evidence="3" id="KW-0964">Secreted</keyword>
<protein>
    <submittedName>
        <fullName evidence="12">Peptidase S8/S53</fullName>
    </submittedName>
</protein>
<feature type="active site" description="Charge relay system" evidence="9">
    <location>
        <position position="185"/>
    </location>
</feature>
<dbReference type="Gene3D" id="1.10.1330.10">
    <property type="entry name" value="Dockerin domain"/>
    <property type="match status" value="1"/>
</dbReference>
<dbReference type="PANTHER" id="PTHR43806:SF11">
    <property type="entry name" value="CEREVISIN-RELATED"/>
    <property type="match status" value="1"/>
</dbReference>
<keyword evidence="6 9" id="KW-0378">Hydrolase</keyword>
<dbReference type="InterPro" id="IPR036852">
    <property type="entry name" value="Peptidase_S8/S53_dom_sf"/>
</dbReference>
<gene>
    <name evidence="12" type="ORF">SCL_1569</name>
</gene>
<evidence type="ECO:0000259" key="11">
    <source>
        <dbReference type="PROSITE" id="PS51766"/>
    </source>
</evidence>
<dbReference type="InParanoid" id="A0A1B4XGD1"/>
<dbReference type="Pfam" id="PF18884">
    <property type="entry name" value="TSP3_bac"/>
    <property type="match status" value="2"/>
</dbReference>
<dbReference type="GO" id="GO:0000272">
    <property type="term" value="P:polysaccharide catabolic process"/>
    <property type="evidence" value="ECO:0007669"/>
    <property type="project" value="InterPro"/>
</dbReference>
<evidence type="ECO:0000256" key="7">
    <source>
        <dbReference type="ARBA" id="ARBA00022825"/>
    </source>
</evidence>
<dbReference type="PANTHER" id="PTHR43806">
    <property type="entry name" value="PEPTIDASE S8"/>
    <property type="match status" value="1"/>
</dbReference>
<keyword evidence="5" id="KW-0732">Signal</keyword>
<accession>A0A1B4XGD1</accession>
<evidence type="ECO:0000256" key="2">
    <source>
        <dbReference type="ARBA" id="ARBA00011073"/>
    </source>
</evidence>
<keyword evidence="8" id="KW-0106">Calcium</keyword>
<evidence type="ECO:0000313" key="13">
    <source>
        <dbReference type="Proteomes" id="UP000243180"/>
    </source>
</evidence>
<dbReference type="EMBL" id="AP014879">
    <property type="protein sequence ID" value="BAV33874.1"/>
    <property type="molecule type" value="Genomic_DNA"/>
</dbReference>
<dbReference type="GO" id="GO:0007155">
    <property type="term" value="P:cell adhesion"/>
    <property type="evidence" value="ECO:0007669"/>
    <property type="project" value="InterPro"/>
</dbReference>
<evidence type="ECO:0000256" key="9">
    <source>
        <dbReference type="PROSITE-ProRule" id="PRU01240"/>
    </source>
</evidence>
<feature type="domain" description="Dockerin" evidence="11">
    <location>
        <begin position="613"/>
        <end position="678"/>
    </location>
</feature>
<evidence type="ECO:0000256" key="3">
    <source>
        <dbReference type="ARBA" id="ARBA00022525"/>
    </source>
</evidence>
<dbReference type="PROSITE" id="PS51766">
    <property type="entry name" value="DOCKERIN"/>
    <property type="match status" value="1"/>
</dbReference>
<dbReference type="Gene3D" id="3.40.50.200">
    <property type="entry name" value="Peptidase S8/S53 domain"/>
    <property type="match status" value="1"/>
</dbReference>
<feature type="active site" description="Charge relay system" evidence="9">
    <location>
        <position position="460"/>
    </location>
</feature>
<comment type="similarity">
    <text evidence="2 9">Belongs to the peptidase S8 family.</text>
</comment>
<dbReference type="InterPro" id="IPR050131">
    <property type="entry name" value="Peptidase_S8_subtilisin-like"/>
</dbReference>
<dbReference type="SUPFAM" id="SSF52743">
    <property type="entry name" value="Subtilisin-like"/>
    <property type="match status" value="1"/>
</dbReference>
<dbReference type="GO" id="GO:0005509">
    <property type="term" value="F:calcium ion binding"/>
    <property type="evidence" value="ECO:0007669"/>
    <property type="project" value="InterPro"/>
</dbReference>
<dbReference type="InterPro" id="IPR000209">
    <property type="entry name" value="Peptidase_S8/S53_dom"/>
</dbReference>
<name>A0A1B4XGD1_9GAMM</name>
<dbReference type="AlphaFoldDB" id="A0A1B4XGD1"/>
<dbReference type="InterPro" id="IPR036439">
    <property type="entry name" value="Dockerin_dom_sf"/>
</dbReference>
<dbReference type="Pfam" id="PF02412">
    <property type="entry name" value="TSP_3"/>
    <property type="match status" value="2"/>
</dbReference>
<evidence type="ECO:0000256" key="5">
    <source>
        <dbReference type="ARBA" id="ARBA00022729"/>
    </source>
</evidence>
<dbReference type="InterPro" id="IPR002105">
    <property type="entry name" value="Dockerin_1_rpt"/>
</dbReference>
<dbReference type="PRINTS" id="PR00723">
    <property type="entry name" value="SUBTILISIN"/>
</dbReference>
<keyword evidence="7 9" id="KW-0720">Serine protease</keyword>
<evidence type="ECO:0000313" key="12">
    <source>
        <dbReference type="EMBL" id="BAV33874.1"/>
    </source>
</evidence>
<dbReference type="InterPro" id="IPR016134">
    <property type="entry name" value="Dockerin_dom"/>
</dbReference>
<dbReference type="InterPro" id="IPR003367">
    <property type="entry name" value="Thrombospondin_3-like_rpt"/>
</dbReference>
<dbReference type="InterPro" id="IPR028974">
    <property type="entry name" value="TSP_type-3_rpt"/>
</dbReference>
<dbReference type="RefSeq" id="WP_172425972.1">
    <property type="nucleotide sequence ID" value="NZ_AP014879.1"/>
</dbReference>
<feature type="region of interest" description="Disordered" evidence="10">
    <location>
        <begin position="420"/>
        <end position="447"/>
    </location>
</feature>
<dbReference type="Proteomes" id="UP000243180">
    <property type="component" value="Chromosome"/>
</dbReference>
<dbReference type="InterPro" id="IPR015500">
    <property type="entry name" value="Peptidase_S8_subtilisin-rel"/>
</dbReference>
<dbReference type="GO" id="GO:0004252">
    <property type="term" value="F:serine-type endopeptidase activity"/>
    <property type="evidence" value="ECO:0007669"/>
    <property type="project" value="UniProtKB-UniRule"/>
</dbReference>
<dbReference type="GO" id="GO:0004553">
    <property type="term" value="F:hydrolase activity, hydrolyzing O-glycosyl compounds"/>
    <property type="evidence" value="ECO:0007669"/>
    <property type="project" value="InterPro"/>
</dbReference>